<dbReference type="AlphaFoldDB" id="A0AA86N240"/>
<protein>
    <submittedName>
        <fullName evidence="3">PilZ domain-containing protein</fullName>
    </submittedName>
</protein>
<sequence>MNQPVNRNPVPASKAEPKERRGRRVPIECRLFLFGANDFEAEARVLDLSAGGCRAESSSPVEVGMELKLSLFLTDHPWPIRIDGAIVRWVSGDTFGVEFFSIRPAVQDRIRKFVRDHPAGKL</sequence>
<name>A0AA86N240_9BACT</name>
<proteinExistence type="predicted"/>
<feature type="region of interest" description="Disordered" evidence="1">
    <location>
        <begin position="1"/>
        <end position="22"/>
    </location>
</feature>
<evidence type="ECO:0000256" key="1">
    <source>
        <dbReference type="SAM" id="MobiDB-lite"/>
    </source>
</evidence>
<keyword evidence="4" id="KW-1185">Reference proteome</keyword>
<feature type="domain" description="PilZ" evidence="2">
    <location>
        <begin position="20"/>
        <end position="115"/>
    </location>
</feature>
<evidence type="ECO:0000259" key="2">
    <source>
        <dbReference type="Pfam" id="PF07238"/>
    </source>
</evidence>
<dbReference type="SUPFAM" id="SSF141371">
    <property type="entry name" value="PilZ domain-like"/>
    <property type="match status" value="1"/>
</dbReference>
<dbReference type="Gene3D" id="2.40.10.220">
    <property type="entry name" value="predicted glycosyltransferase like domains"/>
    <property type="match status" value="1"/>
</dbReference>
<accession>A0AA86N240</accession>
<gene>
    <name evidence="3" type="ORF">DNFV4_03749</name>
</gene>
<dbReference type="EMBL" id="OX365700">
    <property type="protein sequence ID" value="CAI4033313.1"/>
    <property type="molecule type" value="Genomic_DNA"/>
</dbReference>
<evidence type="ECO:0000313" key="3">
    <source>
        <dbReference type="EMBL" id="CAI4033313.1"/>
    </source>
</evidence>
<dbReference type="InterPro" id="IPR009875">
    <property type="entry name" value="PilZ_domain"/>
</dbReference>
<dbReference type="KEGG" id="nti:DNFV4_03749"/>
<dbReference type="GO" id="GO:0035438">
    <property type="term" value="F:cyclic-di-GMP binding"/>
    <property type="evidence" value="ECO:0007669"/>
    <property type="project" value="InterPro"/>
</dbReference>
<evidence type="ECO:0000313" key="4">
    <source>
        <dbReference type="Proteomes" id="UP001179121"/>
    </source>
</evidence>
<dbReference type="RefSeq" id="WP_289270412.1">
    <property type="nucleotide sequence ID" value="NZ_OX365700.1"/>
</dbReference>
<dbReference type="Pfam" id="PF07238">
    <property type="entry name" value="PilZ"/>
    <property type="match status" value="1"/>
</dbReference>
<dbReference type="Proteomes" id="UP001179121">
    <property type="component" value="Chromosome"/>
</dbReference>
<organism evidence="3 4">
    <name type="scientific">Nitrospira tepida</name>
    <dbReference type="NCBI Taxonomy" id="2973512"/>
    <lineage>
        <taxon>Bacteria</taxon>
        <taxon>Pseudomonadati</taxon>
        <taxon>Nitrospirota</taxon>
        <taxon>Nitrospiria</taxon>
        <taxon>Nitrospirales</taxon>
        <taxon>Nitrospiraceae</taxon>
        <taxon>Nitrospira</taxon>
    </lineage>
</organism>
<reference evidence="3" key="1">
    <citation type="submission" date="2022-10" db="EMBL/GenBank/DDBJ databases">
        <authorList>
            <person name="Koch H."/>
        </authorList>
    </citation>
    <scope>NUCLEOTIDE SEQUENCE</scope>
    <source>
        <strain evidence="3">DNF</strain>
    </source>
</reference>